<dbReference type="SUPFAM" id="SSF53187">
    <property type="entry name" value="Zn-dependent exopeptidases"/>
    <property type="match status" value="1"/>
</dbReference>
<dbReference type="InterPro" id="IPR010162">
    <property type="entry name" value="PepT-like"/>
</dbReference>
<dbReference type="STRING" id="690567.1342"/>
<evidence type="ECO:0000256" key="5">
    <source>
        <dbReference type="ARBA" id="ARBA00022833"/>
    </source>
</evidence>
<keyword evidence="3 8" id="KW-0479">Metal-binding</keyword>
<dbReference type="GO" id="GO:0004177">
    <property type="term" value="F:aminopeptidase activity"/>
    <property type="evidence" value="ECO:0007669"/>
    <property type="project" value="UniProtKB-UniRule"/>
</dbReference>
<feature type="domain" description="Peptidase M20 dimerisation" evidence="9">
    <location>
        <begin position="185"/>
        <end position="268"/>
    </location>
</feature>
<dbReference type="OrthoDB" id="9773892at2"/>
<dbReference type="Pfam" id="PF01546">
    <property type="entry name" value="Peptidase_M20"/>
    <property type="match status" value="1"/>
</dbReference>
<dbReference type="PANTHER" id="PTHR42994:SF2">
    <property type="entry name" value="PEPTIDASE"/>
    <property type="match status" value="1"/>
</dbReference>
<evidence type="ECO:0000313" key="10">
    <source>
        <dbReference type="EMBL" id="CFX50544.1"/>
    </source>
</evidence>
<proteinExistence type="inferred from homology"/>
<dbReference type="PROSITE" id="PS00758">
    <property type="entry name" value="ARGE_DAPE_CPG2_1"/>
    <property type="match status" value="1"/>
</dbReference>
<evidence type="ECO:0000256" key="7">
    <source>
        <dbReference type="PIRNR" id="PIRNR001123"/>
    </source>
</evidence>
<dbReference type="InterPro" id="IPR036264">
    <property type="entry name" value="Bact_exopeptidase_dim_dom"/>
</dbReference>
<organism evidence="10 11">
    <name type="scientific">Syntrophomonas zehnderi OL-4</name>
    <dbReference type="NCBI Taxonomy" id="690567"/>
    <lineage>
        <taxon>Bacteria</taxon>
        <taxon>Bacillati</taxon>
        <taxon>Bacillota</taxon>
        <taxon>Clostridia</taxon>
        <taxon>Eubacteriales</taxon>
        <taxon>Syntrophomonadaceae</taxon>
        <taxon>Syntrophomonas</taxon>
    </lineage>
</organism>
<evidence type="ECO:0000256" key="2">
    <source>
        <dbReference type="ARBA" id="ARBA00022670"/>
    </source>
</evidence>
<dbReference type="PIRSF" id="PIRSF001123">
    <property type="entry name" value="PepA_GA"/>
    <property type="match status" value="1"/>
</dbReference>
<evidence type="ECO:0000256" key="8">
    <source>
        <dbReference type="PIRSR" id="PIRSR001123-2"/>
    </source>
</evidence>
<dbReference type="AlphaFoldDB" id="A0A0E4C8K6"/>
<comment type="cofactor">
    <cofactor evidence="1">
        <name>Zn(2+)</name>
        <dbReference type="ChEBI" id="CHEBI:29105"/>
    </cofactor>
</comment>
<dbReference type="Gene3D" id="3.40.630.10">
    <property type="entry name" value="Zn peptidases"/>
    <property type="match status" value="1"/>
</dbReference>
<name>A0A0E4C8K6_9FIRM</name>
<dbReference type="InterPro" id="IPR002933">
    <property type="entry name" value="Peptidase_M20"/>
</dbReference>
<dbReference type="InterPro" id="IPR001261">
    <property type="entry name" value="ArgE/DapE_CS"/>
</dbReference>
<protein>
    <submittedName>
        <fullName evidence="10">Peptidase M20B, peptidase T</fullName>
    </submittedName>
</protein>
<evidence type="ECO:0000313" key="11">
    <source>
        <dbReference type="Proteomes" id="UP000045545"/>
    </source>
</evidence>
<dbReference type="EMBL" id="CGIH01000026">
    <property type="protein sequence ID" value="CFX50544.1"/>
    <property type="molecule type" value="Genomic_DNA"/>
</dbReference>
<dbReference type="InterPro" id="IPR008007">
    <property type="entry name" value="Peptidase_M42"/>
</dbReference>
<dbReference type="SUPFAM" id="SSF55031">
    <property type="entry name" value="Bacterial exopeptidase dimerisation domain"/>
    <property type="match status" value="1"/>
</dbReference>
<evidence type="ECO:0000256" key="6">
    <source>
        <dbReference type="ARBA" id="ARBA00023049"/>
    </source>
</evidence>
<dbReference type="NCBIfam" id="TIGR01883">
    <property type="entry name" value="PepT-like"/>
    <property type="match status" value="1"/>
</dbReference>
<evidence type="ECO:0000259" key="9">
    <source>
        <dbReference type="Pfam" id="PF07687"/>
    </source>
</evidence>
<keyword evidence="11" id="KW-1185">Reference proteome</keyword>
<dbReference type="RefSeq" id="WP_046496842.1">
    <property type="nucleotide sequence ID" value="NZ_CGIH01000026.1"/>
</dbReference>
<dbReference type="InterPro" id="IPR011650">
    <property type="entry name" value="Peptidase_M20_dimer"/>
</dbReference>
<evidence type="ECO:0000256" key="4">
    <source>
        <dbReference type="ARBA" id="ARBA00022801"/>
    </source>
</evidence>
<feature type="binding site" evidence="8">
    <location>
        <position position="345"/>
    </location>
    <ligand>
        <name>Zn(2+)</name>
        <dbReference type="ChEBI" id="CHEBI:29105"/>
        <label>2</label>
    </ligand>
</feature>
<evidence type="ECO:0000256" key="1">
    <source>
        <dbReference type="ARBA" id="ARBA00001947"/>
    </source>
</evidence>
<dbReference type="Proteomes" id="UP000045545">
    <property type="component" value="Unassembled WGS sequence"/>
</dbReference>
<dbReference type="GO" id="GO:0046872">
    <property type="term" value="F:metal ion binding"/>
    <property type="evidence" value="ECO:0007669"/>
    <property type="project" value="UniProtKB-UniRule"/>
</dbReference>
<comment type="similarity">
    <text evidence="7">Belongs to the peptidase M42 family.</text>
</comment>
<dbReference type="GO" id="GO:0006508">
    <property type="term" value="P:proteolysis"/>
    <property type="evidence" value="ECO:0007669"/>
    <property type="project" value="UniProtKB-KW"/>
</dbReference>
<dbReference type="GO" id="GO:0008237">
    <property type="term" value="F:metallopeptidase activity"/>
    <property type="evidence" value="ECO:0007669"/>
    <property type="project" value="UniProtKB-KW"/>
</dbReference>
<keyword evidence="4" id="KW-0378">Hydrolase</keyword>
<accession>A0A0E4C8K6</accession>
<comment type="cofactor">
    <cofactor evidence="8">
        <name>a divalent metal cation</name>
        <dbReference type="ChEBI" id="CHEBI:60240"/>
    </cofactor>
    <text evidence="8">Binds 2 divalent metal cations per subunit.</text>
</comment>
<dbReference type="PANTHER" id="PTHR42994">
    <property type="entry name" value="PEPTIDASE T"/>
    <property type="match status" value="1"/>
</dbReference>
<sequence length="373" mass="40062">MVNHQRLIGLFMEMVQISSVSGREGAFRDYLINYFAARGLKGEEDNTADYTGGDSGNLLFRIKGTVAAEPILFSAHMDTVVPGNDIKPVLGDDGIIRSQGNTILGSDDKAGVAAILEAYEVLLERGLDYPPLEFLFTVSEEQGLLGARNFNYNRLKSRIAYVLDGGGVPGTIVIQSPCQNEIEYHVTGRAAHAGINPEDGLNAIQIMSKALAAMPCGRIDASTTCNFGVIEGGQARNIVAASCMVKGEARSLERFELDRLTRELQDTFIDEVTKHGGQPEVKVTFLYPEISLNAQDKVINLAAEAARGIGLNVKLISTGGGSDASIINGNNIPCANLGIGMSSVHTTEEYIRTNDLIKDAELVLAIIQKSITD</sequence>
<reference evidence="10 11" key="1">
    <citation type="submission" date="2015-03" db="EMBL/GenBank/DDBJ databases">
        <authorList>
            <person name="Murphy D."/>
        </authorList>
    </citation>
    <scope>NUCLEOTIDE SEQUENCE [LARGE SCALE GENOMIC DNA]</scope>
    <source>
        <strain evidence="10 11">OL-4</strain>
    </source>
</reference>
<evidence type="ECO:0000256" key="3">
    <source>
        <dbReference type="ARBA" id="ARBA00022723"/>
    </source>
</evidence>
<dbReference type="Gene3D" id="3.30.70.360">
    <property type="match status" value="1"/>
</dbReference>
<keyword evidence="6" id="KW-0482">Metalloprotease</keyword>
<keyword evidence="2" id="KW-0645">Protease</keyword>
<dbReference type="Pfam" id="PF07687">
    <property type="entry name" value="M20_dimer"/>
    <property type="match status" value="1"/>
</dbReference>
<keyword evidence="5" id="KW-0862">Zinc</keyword>
<gene>
    <name evidence="10" type="ORF">1342</name>
</gene>